<dbReference type="RefSeq" id="WP_129188279.1">
    <property type="nucleotide sequence ID" value="NZ_CP035491.1"/>
</dbReference>
<dbReference type="PANTHER" id="PTHR12110">
    <property type="entry name" value="HYDROXYPYRUVATE ISOMERASE"/>
    <property type="match status" value="1"/>
</dbReference>
<dbReference type="Gene3D" id="3.20.20.150">
    <property type="entry name" value="Divalent-metal-dependent TIM barrel enzymes"/>
    <property type="match status" value="1"/>
</dbReference>
<evidence type="ECO:0000256" key="1">
    <source>
        <dbReference type="ARBA" id="ARBA00023277"/>
    </source>
</evidence>
<protein>
    <submittedName>
        <fullName evidence="3">Inosose dehydratase</fullName>
    </submittedName>
</protein>
<name>A0A4P6F9K8_9MICO</name>
<reference evidence="3 4" key="1">
    <citation type="submission" date="2019-01" db="EMBL/GenBank/DDBJ databases">
        <title>Genome sequencing of strain FW100M-8.</title>
        <authorList>
            <person name="Heo J."/>
            <person name="Kim S.-J."/>
            <person name="Kim J.-S."/>
            <person name="Hong S.-B."/>
            <person name="Kwon S.-W."/>
        </authorList>
    </citation>
    <scope>NUCLEOTIDE SEQUENCE [LARGE SCALE GENOMIC DNA]</scope>
    <source>
        <strain evidence="3 4">FW100M-8</strain>
    </source>
</reference>
<dbReference type="AlphaFoldDB" id="A0A4P6F9K8"/>
<dbReference type="KEGG" id="agf:ET445_01715"/>
<dbReference type="Pfam" id="PF01261">
    <property type="entry name" value="AP_endonuc_2"/>
    <property type="match status" value="1"/>
</dbReference>
<dbReference type="EMBL" id="CP035491">
    <property type="protein sequence ID" value="QAY72246.1"/>
    <property type="molecule type" value="Genomic_DNA"/>
</dbReference>
<evidence type="ECO:0000259" key="2">
    <source>
        <dbReference type="Pfam" id="PF01261"/>
    </source>
</evidence>
<keyword evidence="1" id="KW-0119">Carbohydrate metabolism</keyword>
<evidence type="ECO:0000313" key="3">
    <source>
        <dbReference type="EMBL" id="QAY72246.1"/>
    </source>
</evidence>
<dbReference type="SUPFAM" id="SSF51658">
    <property type="entry name" value="Xylose isomerase-like"/>
    <property type="match status" value="1"/>
</dbReference>
<accession>A0A4P6F9K8</accession>
<feature type="domain" description="Xylose isomerase-like TIM barrel" evidence="2">
    <location>
        <begin position="38"/>
        <end position="287"/>
    </location>
</feature>
<dbReference type="InterPro" id="IPR013022">
    <property type="entry name" value="Xyl_isomerase-like_TIM-brl"/>
</dbReference>
<organism evidence="3 4">
    <name type="scientific">Agromyces protaetiae</name>
    <dbReference type="NCBI Taxonomy" id="2509455"/>
    <lineage>
        <taxon>Bacteria</taxon>
        <taxon>Bacillati</taxon>
        <taxon>Actinomycetota</taxon>
        <taxon>Actinomycetes</taxon>
        <taxon>Micrococcales</taxon>
        <taxon>Microbacteriaceae</taxon>
        <taxon>Agromyces</taxon>
    </lineage>
</organism>
<gene>
    <name evidence="3" type="ORF">ET445_01715</name>
</gene>
<keyword evidence="4" id="KW-1185">Reference proteome</keyword>
<sequence length="296" mass="32167">MPVRASLAINPLPWMLIDDHWSVSEVVVETALVELAPLGYTAVHAEIPDGLAVPDYGRLLEGYGFRPAPGYVGGDFHDSEARSALLDRVRRVAAAHAELGVDVVFVASELSAERRALPAVGAHADASRLDRLAEGLAEAAHIARLEGVTAALHPHVASWVETEHETRRVLDATAGSDLAFGPDTGHLFWAGADPADIIADYRDRVVALHLKDVDAAARELAIARRTDYRVSTGELHVWAEPGTGAVDFDRVFDALPEDFDGWAVIEVDVPNRRTRIDSSRIAIEWARTRHELVIAP</sequence>
<dbReference type="InterPro" id="IPR050312">
    <property type="entry name" value="IolE/XylAMocC-like"/>
</dbReference>
<evidence type="ECO:0000313" key="4">
    <source>
        <dbReference type="Proteomes" id="UP000291259"/>
    </source>
</evidence>
<dbReference type="Proteomes" id="UP000291259">
    <property type="component" value="Chromosome"/>
</dbReference>
<dbReference type="InterPro" id="IPR036237">
    <property type="entry name" value="Xyl_isomerase-like_sf"/>
</dbReference>
<proteinExistence type="predicted"/>
<dbReference type="OrthoDB" id="104997at2"/>